<comment type="caution">
    <text evidence="3">The sequence shown here is derived from an EMBL/GenBank/DDBJ whole genome shotgun (WGS) entry which is preliminary data.</text>
</comment>
<dbReference type="Pfam" id="PF01471">
    <property type="entry name" value="PG_binding_1"/>
    <property type="match status" value="1"/>
</dbReference>
<organism evidence="3 4">
    <name type="scientific">Roseiarcus fermentans</name>
    <dbReference type="NCBI Taxonomy" id="1473586"/>
    <lineage>
        <taxon>Bacteria</taxon>
        <taxon>Pseudomonadati</taxon>
        <taxon>Pseudomonadota</taxon>
        <taxon>Alphaproteobacteria</taxon>
        <taxon>Hyphomicrobiales</taxon>
        <taxon>Roseiarcaceae</taxon>
        <taxon>Roseiarcus</taxon>
    </lineage>
</organism>
<gene>
    <name evidence="3" type="ORF">DFR50_16413</name>
</gene>
<evidence type="ECO:0000259" key="2">
    <source>
        <dbReference type="Pfam" id="PF01471"/>
    </source>
</evidence>
<protein>
    <submittedName>
        <fullName evidence="3">Putative peptidoglycan binding protein</fullName>
    </submittedName>
</protein>
<dbReference type="OrthoDB" id="6810892at2"/>
<name>A0A366EEW3_9HYPH</name>
<keyword evidence="1" id="KW-0732">Signal</keyword>
<accession>A0A366EEW3</accession>
<dbReference type="InterPro" id="IPR036366">
    <property type="entry name" value="PGBDSf"/>
</dbReference>
<dbReference type="EMBL" id="QNRK01000064">
    <property type="protein sequence ID" value="RBP00932.1"/>
    <property type="molecule type" value="Genomic_DNA"/>
</dbReference>
<feature type="signal peptide" evidence="1">
    <location>
        <begin position="1"/>
        <end position="24"/>
    </location>
</feature>
<feature type="chain" id="PRO_5016570400" evidence="1">
    <location>
        <begin position="25"/>
        <end position="444"/>
    </location>
</feature>
<feature type="domain" description="Peptidoglycan binding-like" evidence="2">
    <location>
        <begin position="57"/>
        <end position="109"/>
    </location>
</feature>
<evidence type="ECO:0000313" key="4">
    <source>
        <dbReference type="Proteomes" id="UP000253529"/>
    </source>
</evidence>
<dbReference type="InterPro" id="IPR036365">
    <property type="entry name" value="PGBD-like_sf"/>
</dbReference>
<dbReference type="Proteomes" id="UP000253529">
    <property type="component" value="Unassembled WGS sequence"/>
</dbReference>
<evidence type="ECO:0000313" key="3">
    <source>
        <dbReference type="EMBL" id="RBP00932.1"/>
    </source>
</evidence>
<dbReference type="RefSeq" id="WP_113894100.1">
    <property type="nucleotide sequence ID" value="NZ_QNRK01000064.1"/>
</dbReference>
<dbReference type="Gene3D" id="1.10.101.10">
    <property type="entry name" value="PGBD-like superfamily/PGBD"/>
    <property type="match status" value="1"/>
</dbReference>
<dbReference type="InterPro" id="IPR002477">
    <property type="entry name" value="Peptidoglycan-bd-like"/>
</dbReference>
<dbReference type="AlphaFoldDB" id="A0A366EEW3"/>
<evidence type="ECO:0000256" key="1">
    <source>
        <dbReference type="SAM" id="SignalP"/>
    </source>
</evidence>
<reference evidence="3 4" key="1">
    <citation type="submission" date="2018-06" db="EMBL/GenBank/DDBJ databases">
        <title>Genomic Encyclopedia of Type Strains, Phase IV (KMG-IV): sequencing the most valuable type-strain genomes for metagenomic binning, comparative biology and taxonomic classification.</title>
        <authorList>
            <person name="Goeker M."/>
        </authorList>
    </citation>
    <scope>NUCLEOTIDE SEQUENCE [LARGE SCALE GENOMIC DNA]</scope>
    <source>
        <strain evidence="3 4">DSM 24875</strain>
    </source>
</reference>
<keyword evidence="4" id="KW-1185">Reference proteome</keyword>
<sequence length="444" mass="44216">MLGTRARTAVLVSAFLAAAPLAHAQTPPPKPAGSAATADAAFDAQKAAFLALPLPTRVAAQEALVWLGFYNGVSDGDFGKRTRDAIAAFQLAQRGKGDGALTPGQLQALLAAGQKARADAGFQTIVDAKTNAKIDAPTKLMGPKSGTTLDFASDASGDLAALYARLAADGPGRKVGYKAIKPGAFFVVSGQDGGRKFYTRYERDAAAAPPIRGFTFAYPAKRADLDRVALAVANSFVAFPQAAPASAAPSAPPAATPAPAQPKAAATALIVAPGRALTAIKPGDCANPRVGGQPARFERYDPATGLALLVGDFGSGAQAPQRGAPGQDAVVLGSDGSRIAAFPAGLTGGLERSVVAALDRSAAGAPAFDRSGGLVGIVAPLAEEPQRVGGVALAAPHALIAAEAIGSFLGGGALEPIPEAAAPQSVGAIADARAKSVAPVTCGP</sequence>
<dbReference type="SUPFAM" id="SSF47090">
    <property type="entry name" value="PGBD-like"/>
    <property type="match status" value="1"/>
</dbReference>
<proteinExistence type="predicted"/>